<name>A0A1A8YI97_PLAOA</name>
<keyword evidence="5" id="KW-1185">Reference proteome</keyword>
<evidence type="ECO:0000313" key="5">
    <source>
        <dbReference type="Proteomes" id="UP000078555"/>
    </source>
</evidence>
<evidence type="ECO:0000313" key="3">
    <source>
        <dbReference type="EMBL" id="SBT31273.1"/>
    </source>
</evidence>
<organism evidence="3 4">
    <name type="scientific">Plasmodium ovale wallikeri</name>
    <dbReference type="NCBI Taxonomy" id="864142"/>
    <lineage>
        <taxon>Eukaryota</taxon>
        <taxon>Sar</taxon>
        <taxon>Alveolata</taxon>
        <taxon>Apicomplexa</taxon>
        <taxon>Aconoidasida</taxon>
        <taxon>Haemosporida</taxon>
        <taxon>Plasmodiidae</taxon>
        <taxon>Plasmodium</taxon>
        <taxon>Plasmodium (Plasmodium)</taxon>
    </lineage>
</organism>
<evidence type="ECO:0000256" key="1">
    <source>
        <dbReference type="SAM" id="SignalP"/>
    </source>
</evidence>
<gene>
    <name evidence="2" type="ORF">POVWA1_003110</name>
    <name evidence="3" type="ORF">POVWA2_003300</name>
</gene>
<sequence>MPICASRWWRGASLMHWLLAFLLVISFIDITSCFDEESRLSKLKKLINKKIKFYINKQHRSVNWEEESVGEDKKSANDNRHSSFFYIHELTLSDYVDYVLNKSEDYDCVLFLVDVENSNGISRFDRKSLVLLELFNNVAKKLTLENILLYDEGRDIELGSTLGVATPKRGKGTPEPVLTKPVFFFYLNIRKHNMTPLKYVHELHSLPEFVYVTKGTFNNSQYHYKIEGVYMLENYIKNERRKKGPYDVDQQTGWKTERQIERKTEQEEELSHEMIFKFFLQFVYLHNMGKEDKGQKNILEGAEVLSQCNSSNESIQNLLFNLLLLPPGQVLPKVTASARRKGANPVPLRCCAAAQVHSWPLHKYSTYFTPITVSHCIVFSHYFSLFPTLSLNYERK</sequence>
<dbReference type="Proteomes" id="UP000078550">
    <property type="component" value="Unassembled WGS sequence"/>
</dbReference>
<keyword evidence="1" id="KW-0732">Signal</keyword>
<dbReference type="EMBL" id="FLRD01000008">
    <property type="protein sequence ID" value="SBT30642.1"/>
    <property type="molecule type" value="Genomic_DNA"/>
</dbReference>
<evidence type="ECO:0000313" key="2">
    <source>
        <dbReference type="EMBL" id="SBT30642.1"/>
    </source>
</evidence>
<dbReference type="Proteomes" id="UP000078555">
    <property type="component" value="Unassembled WGS sequence"/>
</dbReference>
<evidence type="ECO:0000313" key="4">
    <source>
        <dbReference type="Proteomes" id="UP000078550"/>
    </source>
</evidence>
<protein>
    <submittedName>
        <fullName evidence="3">Uncharacterized protein</fullName>
    </submittedName>
</protein>
<reference evidence="3" key="2">
    <citation type="submission" date="2016-05" db="EMBL/GenBank/DDBJ databases">
        <authorList>
            <person name="Lavstsen T."/>
            <person name="Jespersen J.S."/>
        </authorList>
    </citation>
    <scope>NUCLEOTIDE SEQUENCE [LARGE SCALE GENOMIC DNA]</scope>
</reference>
<feature type="chain" id="PRO_5015059807" evidence="1">
    <location>
        <begin position="34"/>
        <end position="396"/>
    </location>
</feature>
<dbReference type="EMBL" id="FLRE01000014">
    <property type="protein sequence ID" value="SBT31273.1"/>
    <property type="molecule type" value="Genomic_DNA"/>
</dbReference>
<feature type="signal peptide" evidence="1">
    <location>
        <begin position="1"/>
        <end position="33"/>
    </location>
</feature>
<dbReference type="AlphaFoldDB" id="A0A1A8YI97"/>
<proteinExistence type="predicted"/>
<reference evidence="4 5" key="1">
    <citation type="submission" date="2016-05" db="EMBL/GenBank/DDBJ databases">
        <authorList>
            <person name="Naeem Raeece"/>
        </authorList>
    </citation>
    <scope>NUCLEOTIDE SEQUENCE [LARGE SCALE GENOMIC DNA]</scope>
</reference>
<accession>A0A1A8YI97</accession>